<dbReference type="InterPro" id="IPR013216">
    <property type="entry name" value="Methyltransf_11"/>
</dbReference>
<dbReference type="Pfam" id="PF08241">
    <property type="entry name" value="Methyltransf_11"/>
    <property type="match status" value="1"/>
</dbReference>
<evidence type="ECO:0000313" key="2">
    <source>
        <dbReference type="EMBL" id="OQD44647.1"/>
    </source>
</evidence>
<dbReference type="InterPro" id="IPR029063">
    <property type="entry name" value="SAM-dependent_MTases_sf"/>
</dbReference>
<dbReference type="GO" id="GO:0008757">
    <property type="term" value="F:S-adenosylmethionine-dependent methyltransferase activity"/>
    <property type="evidence" value="ECO:0007669"/>
    <property type="project" value="InterPro"/>
</dbReference>
<organism evidence="2 3">
    <name type="scientific">Candidatus Brocadia sapporoensis</name>
    <dbReference type="NCBI Taxonomy" id="392547"/>
    <lineage>
        <taxon>Bacteria</taxon>
        <taxon>Pseudomonadati</taxon>
        <taxon>Planctomycetota</taxon>
        <taxon>Candidatus Brocadiia</taxon>
        <taxon>Candidatus Brocadiales</taxon>
        <taxon>Candidatus Brocadiaceae</taxon>
        <taxon>Candidatus Brocadia</taxon>
    </lineage>
</organism>
<reference evidence="2 3" key="1">
    <citation type="journal article" date="2016" name="Genome Announc.">
        <title>Draft Genome Sequence of the Anaerobic Ammonium-Oxidizing Bacterium 'Candidatus Brocadia sp. 40'.</title>
        <authorList>
            <person name="Ali M."/>
            <person name="Haroon M.F."/>
            <person name="Narita Y."/>
            <person name="Zhang L."/>
            <person name="Rangel Shaw D."/>
            <person name="Okabe S."/>
            <person name="Saikaly P.E."/>
        </authorList>
    </citation>
    <scope>NUCLEOTIDE SEQUENCE [LARGE SCALE GENOMIC DNA]</scope>
    <source>
        <strain evidence="2 3">40</strain>
    </source>
</reference>
<protein>
    <recommendedName>
        <fullName evidence="1">Methyltransferase type 11 domain-containing protein</fullName>
    </recommendedName>
</protein>
<keyword evidence="3" id="KW-1185">Reference proteome</keyword>
<dbReference type="Proteomes" id="UP000242219">
    <property type="component" value="Unassembled WGS sequence"/>
</dbReference>
<dbReference type="Gene3D" id="3.40.50.150">
    <property type="entry name" value="Vaccinia Virus protein VP39"/>
    <property type="match status" value="1"/>
</dbReference>
<proteinExistence type="predicted"/>
<name>A0A1V6LWY9_9BACT</name>
<accession>A0A1V6LWY9</accession>
<gene>
    <name evidence="2" type="ORF">BIY37_12615</name>
</gene>
<evidence type="ECO:0000259" key="1">
    <source>
        <dbReference type="Pfam" id="PF08241"/>
    </source>
</evidence>
<sequence>MRAFSMQWKLKAKIQNIVSYLPKAASYNAYYWIQRHFGGLRRVNPLKALIGGIETWKRIKSQDRSPSGKVFFEVGTGRIPLVPLAYWLMGAEGTISIDLNPYLKEELIAESLRYISENEGEVLKLFGSLLDNDRFNSLLNFTKKTSFSTTEFLNLCQTSYIAPGDAADTRLPDNSIDFHTSYTVFEHIPIDILREIIGEGNRIIRKNGLFVHRIDYSDHFSHSDKSISAINFLQYGDDEWQKYAGNRYMYMNRLRHDDFIILFESAGHRILGS</sequence>
<feature type="domain" description="Methyltransferase type 11" evidence="1">
    <location>
        <begin position="162"/>
        <end position="211"/>
    </location>
</feature>
<evidence type="ECO:0000313" key="3">
    <source>
        <dbReference type="Proteomes" id="UP000242219"/>
    </source>
</evidence>
<dbReference type="SUPFAM" id="SSF53335">
    <property type="entry name" value="S-adenosyl-L-methionine-dependent methyltransferases"/>
    <property type="match status" value="1"/>
</dbReference>
<dbReference type="EMBL" id="MJUW02000121">
    <property type="protein sequence ID" value="OQD44647.1"/>
    <property type="molecule type" value="Genomic_DNA"/>
</dbReference>
<dbReference type="AlphaFoldDB" id="A0A1V6LWY9"/>
<comment type="caution">
    <text evidence="2">The sequence shown here is derived from an EMBL/GenBank/DDBJ whole genome shotgun (WGS) entry which is preliminary data.</text>
</comment>